<dbReference type="SUPFAM" id="SSF89069">
    <property type="entry name" value="N-terminal, cytoplasmic domain of anti-sigmaE factor RseA"/>
    <property type="match status" value="1"/>
</dbReference>
<sequence length="213" mass="23477">MRDGLNEQLSALVDGELRKGETDLLLRQLGRSAELKARFARYCLISDALQRNLSVATGSDLPTRVARALEDEPSYGAEQHRHTRGPRGRLLLRPVAGMALAITGALAMVTMWPQQSQKTASVQAEGERPIVAVQETPLQSRLRPIEATVASEHAVPSVAVETAARSQLQWKRLDPQLQQQLTDYLIKHSERSATGQMDAALPYMRIIGYEAGE</sequence>
<dbReference type="CDD" id="cd16328">
    <property type="entry name" value="RseA_N"/>
    <property type="match status" value="1"/>
</dbReference>
<dbReference type="STRING" id="314278.NB231_01119"/>
<feature type="transmembrane region" description="Helical" evidence="1">
    <location>
        <begin position="90"/>
        <end position="112"/>
    </location>
</feature>
<proteinExistence type="predicted"/>
<dbReference type="InterPro" id="IPR005572">
    <property type="entry name" value="Anti-sigma_E_RseA_N"/>
</dbReference>
<protein>
    <submittedName>
        <fullName evidence="3">Anti sigma-E protein RseA-like</fullName>
    </submittedName>
</protein>
<organism evidence="3 4">
    <name type="scientific">Nitrococcus mobilis Nb-231</name>
    <dbReference type="NCBI Taxonomy" id="314278"/>
    <lineage>
        <taxon>Bacteria</taxon>
        <taxon>Pseudomonadati</taxon>
        <taxon>Pseudomonadota</taxon>
        <taxon>Gammaproteobacteria</taxon>
        <taxon>Chromatiales</taxon>
        <taxon>Ectothiorhodospiraceae</taxon>
        <taxon>Nitrococcus</taxon>
    </lineage>
</organism>
<dbReference type="eggNOG" id="COG3073">
    <property type="taxonomic scope" value="Bacteria"/>
</dbReference>
<dbReference type="PANTHER" id="PTHR38104:SF1">
    <property type="entry name" value="ANTI-SIGMA-E FACTOR RSEA"/>
    <property type="match status" value="1"/>
</dbReference>
<dbReference type="EMBL" id="AAOF01000008">
    <property type="protein sequence ID" value="EAR21468.1"/>
    <property type="molecule type" value="Genomic_DNA"/>
</dbReference>
<name>A4BRY9_9GAMM</name>
<dbReference type="OrthoDB" id="5298512at2"/>
<accession>A4BRY9</accession>
<dbReference type="InterPro" id="IPR052383">
    <property type="entry name" value="Anti-sigma-E_RseA-like"/>
</dbReference>
<keyword evidence="1" id="KW-1133">Transmembrane helix</keyword>
<dbReference type="HOGENOM" id="CLU_081225_1_0_6"/>
<evidence type="ECO:0000313" key="4">
    <source>
        <dbReference type="Proteomes" id="UP000003374"/>
    </source>
</evidence>
<dbReference type="PANTHER" id="PTHR38104">
    <property type="match status" value="1"/>
</dbReference>
<gene>
    <name evidence="3" type="ORF">NB231_01119</name>
</gene>
<dbReference type="GO" id="GO:0016989">
    <property type="term" value="F:sigma factor antagonist activity"/>
    <property type="evidence" value="ECO:0007669"/>
    <property type="project" value="InterPro"/>
</dbReference>
<evidence type="ECO:0000313" key="3">
    <source>
        <dbReference type="EMBL" id="EAR21468.1"/>
    </source>
</evidence>
<reference evidence="3 4" key="1">
    <citation type="submission" date="2006-02" db="EMBL/GenBank/DDBJ databases">
        <authorList>
            <person name="Waterbury J."/>
            <person name="Ferriera S."/>
            <person name="Johnson J."/>
            <person name="Kravitz S."/>
            <person name="Halpern A."/>
            <person name="Remington K."/>
            <person name="Beeson K."/>
            <person name="Tran B."/>
            <person name="Rogers Y.-H."/>
            <person name="Friedman R."/>
            <person name="Venter J.C."/>
        </authorList>
    </citation>
    <scope>NUCLEOTIDE SEQUENCE [LARGE SCALE GENOMIC DNA]</scope>
    <source>
        <strain evidence="3 4">Nb-231</strain>
    </source>
</reference>
<dbReference type="RefSeq" id="WP_004999033.1">
    <property type="nucleotide sequence ID" value="NZ_CH672427.1"/>
</dbReference>
<keyword evidence="1" id="KW-0472">Membrane</keyword>
<dbReference type="InterPro" id="IPR036147">
    <property type="entry name" value="Anti-sigma_E_RseA_N_sf"/>
</dbReference>
<evidence type="ECO:0000259" key="2">
    <source>
        <dbReference type="Pfam" id="PF03872"/>
    </source>
</evidence>
<dbReference type="Gene3D" id="1.10.10.880">
    <property type="entry name" value="Anti sigma-E protein RseA, N-terminal domain"/>
    <property type="match status" value="1"/>
</dbReference>
<dbReference type="Proteomes" id="UP000003374">
    <property type="component" value="Unassembled WGS sequence"/>
</dbReference>
<dbReference type="AlphaFoldDB" id="A4BRY9"/>
<evidence type="ECO:0000256" key="1">
    <source>
        <dbReference type="SAM" id="Phobius"/>
    </source>
</evidence>
<feature type="domain" description="Anti sigma-E protein RseA N-terminal" evidence="2">
    <location>
        <begin position="6"/>
        <end position="81"/>
    </location>
</feature>
<keyword evidence="4" id="KW-1185">Reference proteome</keyword>
<comment type="caution">
    <text evidence="3">The sequence shown here is derived from an EMBL/GenBank/DDBJ whole genome shotgun (WGS) entry which is preliminary data.</text>
</comment>
<dbReference type="Pfam" id="PF03872">
    <property type="entry name" value="RseA_N"/>
    <property type="match status" value="1"/>
</dbReference>
<keyword evidence="1" id="KW-0812">Transmembrane</keyword>